<feature type="domain" description="GH18" evidence="14">
    <location>
        <begin position="27"/>
        <end position="369"/>
    </location>
</feature>
<dbReference type="SMART" id="SM00220">
    <property type="entry name" value="S_TKc"/>
    <property type="match status" value="1"/>
</dbReference>
<evidence type="ECO:0000256" key="2">
    <source>
        <dbReference type="ARBA" id="ARBA00022527"/>
    </source>
</evidence>
<keyword evidence="8" id="KW-0067">ATP-binding</keyword>
<dbReference type="PROSITE" id="PS51910">
    <property type="entry name" value="GH18_2"/>
    <property type="match status" value="1"/>
</dbReference>
<keyword evidence="2" id="KW-0723">Serine/threonine-protein kinase</keyword>
<evidence type="ECO:0000256" key="7">
    <source>
        <dbReference type="ARBA" id="ARBA00022801"/>
    </source>
</evidence>
<protein>
    <submittedName>
        <fullName evidence="16">Uncharacterized protein LOC109019486</fullName>
    </submittedName>
</protein>
<dbReference type="RefSeq" id="XP_018857318.2">
    <property type="nucleotide sequence ID" value="XM_019001773.2"/>
</dbReference>
<keyword evidence="6" id="KW-0418">Kinase</keyword>
<dbReference type="InterPro" id="IPR029070">
    <property type="entry name" value="Chitinase_insertion_sf"/>
</dbReference>
<keyword evidence="4 12" id="KW-0732">Signal</keyword>
<dbReference type="GeneID" id="109019486"/>
<dbReference type="Gene3D" id="3.30.200.20">
    <property type="entry name" value="Phosphorylase Kinase, domain 1"/>
    <property type="match status" value="1"/>
</dbReference>
<dbReference type="PROSITE" id="PS00108">
    <property type="entry name" value="PROTEIN_KINASE_ST"/>
    <property type="match status" value="1"/>
</dbReference>
<dbReference type="GO" id="GO:0006955">
    <property type="term" value="P:immune response"/>
    <property type="evidence" value="ECO:0000318"/>
    <property type="project" value="GO_Central"/>
</dbReference>
<organism evidence="15 16">
    <name type="scientific">Juglans regia</name>
    <name type="common">English walnut</name>
    <dbReference type="NCBI Taxonomy" id="51240"/>
    <lineage>
        <taxon>Eukaryota</taxon>
        <taxon>Viridiplantae</taxon>
        <taxon>Streptophyta</taxon>
        <taxon>Embryophyta</taxon>
        <taxon>Tracheophyta</taxon>
        <taxon>Spermatophyta</taxon>
        <taxon>Magnoliopsida</taxon>
        <taxon>eudicotyledons</taxon>
        <taxon>Gunneridae</taxon>
        <taxon>Pentapetalae</taxon>
        <taxon>rosids</taxon>
        <taxon>fabids</taxon>
        <taxon>Fagales</taxon>
        <taxon>Juglandaceae</taxon>
        <taxon>Juglans</taxon>
    </lineage>
</organism>
<dbReference type="GO" id="GO:0016798">
    <property type="term" value="F:hydrolase activity, acting on glycosyl bonds"/>
    <property type="evidence" value="ECO:0007669"/>
    <property type="project" value="UniProtKB-KW"/>
</dbReference>
<evidence type="ECO:0000256" key="10">
    <source>
        <dbReference type="ARBA" id="ARBA00023295"/>
    </source>
</evidence>
<dbReference type="GO" id="GO:0004674">
    <property type="term" value="F:protein serine/threonine kinase activity"/>
    <property type="evidence" value="ECO:0000318"/>
    <property type="project" value="GO_Central"/>
</dbReference>
<evidence type="ECO:0000256" key="3">
    <source>
        <dbReference type="ARBA" id="ARBA00022679"/>
    </source>
</evidence>
<dbReference type="InterPro" id="IPR001245">
    <property type="entry name" value="Ser-Thr/Tyr_kinase_cat_dom"/>
</dbReference>
<dbReference type="KEGG" id="jre:109019486"/>
<dbReference type="GO" id="GO:0005524">
    <property type="term" value="F:ATP binding"/>
    <property type="evidence" value="ECO:0007669"/>
    <property type="project" value="UniProtKB-KW"/>
</dbReference>
<dbReference type="SUPFAM" id="SSF51445">
    <property type="entry name" value="(Trans)glycosidases"/>
    <property type="match status" value="1"/>
</dbReference>
<comment type="similarity">
    <text evidence="1">Belongs to the glycosyl hydrolase 18 family. Chitinase class V subfamily.</text>
</comment>
<evidence type="ECO:0000256" key="5">
    <source>
        <dbReference type="ARBA" id="ARBA00022741"/>
    </source>
</evidence>
<dbReference type="GO" id="GO:0005886">
    <property type="term" value="C:plasma membrane"/>
    <property type="evidence" value="ECO:0000318"/>
    <property type="project" value="GO_Central"/>
</dbReference>
<name>A0A2I4HMD5_JUGRE</name>
<dbReference type="SUPFAM" id="SSF56112">
    <property type="entry name" value="Protein kinase-like (PK-like)"/>
    <property type="match status" value="1"/>
</dbReference>
<feature type="chain" id="PRO_5028190220" evidence="12">
    <location>
        <begin position="25"/>
        <end position="820"/>
    </location>
</feature>
<evidence type="ECO:0000256" key="9">
    <source>
        <dbReference type="ARBA" id="ARBA00023180"/>
    </source>
</evidence>
<proteinExistence type="inferred from homology"/>
<evidence type="ECO:0000256" key="11">
    <source>
        <dbReference type="SAM" id="MobiDB-lite"/>
    </source>
</evidence>
<dbReference type="InterPro" id="IPR000719">
    <property type="entry name" value="Prot_kinase_dom"/>
</dbReference>
<evidence type="ECO:0000256" key="12">
    <source>
        <dbReference type="SAM" id="SignalP"/>
    </source>
</evidence>
<keyword evidence="15" id="KW-1185">Reference proteome</keyword>
<dbReference type="FunFam" id="3.10.50.10:FF:000003">
    <property type="entry name" value="Class V chitinase CHIT5b"/>
    <property type="match status" value="1"/>
</dbReference>
<accession>A0A2I4HMD5</accession>
<feature type="domain" description="Protein kinase" evidence="13">
    <location>
        <begin position="401"/>
        <end position="680"/>
    </location>
</feature>
<evidence type="ECO:0000259" key="13">
    <source>
        <dbReference type="PROSITE" id="PS50011"/>
    </source>
</evidence>
<dbReference type="PANTHER" id="PTHR27002:SF1038">
    <property type="entry name" value="G-TYPE LECTIN S-RECEPTOR-LIKE SERINE_THREONINE-PROTEIN KINASE CES101"/>
    <property type="match status" value="1"/>
</dbReference>
<dbReference type="InterPro" id="IPR011583">
    <property type="entry name" value="Chitinase_II/V-like_cat"/>
</dbReference>
<dbReference type="InParanoid" id="A0A2I4HMD5"/>
<dbReference type="PROSITE" id="PS50011">
    <property type="entry name" value="PROTEIN_KINASE_DOM"/>
    <property type="match status" value="1"/>
</dbReference>
<dbReference type="Gene3D" id="1.10.510.10">
    <property type="entry name" value="Transferase(Phosphotransferase) domain 1"/>
    <property type="match status" value="1"/>
</dbReference>
<dbReference type="SUPFAM" id="SSF54556">
    <property type="entry name" value="Chitinase insertion domain"/>
    <property type="match status" value="1"/>
</dbReference>
<keyword evidence="5" id="KW-0547">Nucleotide-binding</keyword>
<dbReference type="Pfam" id="PF00704">
    <property type="entry name" value="Glyco_hydro_18"/>
    <property type="match status" value="1"/>
</dbReference>
<dbReference type="CDD" id="cd14066">
    <property type="entry name" value="STKc_IRAK"/>
    <property type="match status" value="1"/>
</dbReference>
<keyword evidence="7" id="KW-0378">Hydrolase</keyword>
<evidence type="ECO:0000256" key="6">
    <source>
        <dbReference type="ARBA" id="ARBA00022777"/>
    </source>
</evidence>
<dbReference type="InterPro" id="IPR008271">
    <property type="entry name" value="Ser/Thr_kinase_AS"/>
</dbReference>
<evidence type="ECO:0000256" key="1">
    <source>
        <dbReference type="ARBA" id="ARBA00008682"/>
    </source>
</evidence>
<keyword evidence="10" id="KW-0326">Glycosidase</keyword>
<dbReference type="GO" id="GO:0005975">
    <property type="term" value="P:carbohydrate metabolic process"/>
    <property type="evidence" value="ECO:0007669"/>
    <property type="project" value="InterPro"/>
</dbReference>
<dbReference type="FunFam" id="3.30.200.20:FF:000951">
    <property type="entry name" value="Uncharacterized protein"/>
    <property type="match status" value="1"/>
</dbReference>
<dbReference type="FunFam" id="1.10.510.10:FF:001964">
    <property type="entry name" value="Uncharacterized protein"/>
    <property type="match status" value="1"/>
</dbReference>
<dbReference type="Proteomes" id="UP000235220">
    <property type="component" value="Chromosome 6"/>
</dbReference>
<dbReference type="AlphaFoldDB" id="A0A2I4HMD5"/>
<reference evidence="16" key="1">
    <citation type="submission" date="2025-08" db="UniProtKB">
        <authorList>
            <consortium name="RefSeq"/>
        </authorList>
    </citation>
    <scope>IDENTIFICATION</scope>
    <source>
        <tissue evidence="16">Leaves</tissue>
    </source>
</reference>
<dbReference type="InterPro" id="IPR001223">
    <property type="entry name" value="Glyco_hydro18_cat"/>
</dbReference>
<evidence type="ECO:0000256" key="4">
    <source>
        <dbReference type="ARBA" id="ARBA00022729"/>
    </source>
</evidence>
<evidence type="ECO:0000313" key="16">
    <source>
        <dbReference type="RefSeq" id="XP_018857318.2"/>
    </source>
</evidence>
<dbReference type="STRING" id="51240.A0A2I4HMD5"/>
<dbReference type="Pfam" id="PF07714">
    <property type="entry name" value="PK_Tyr_Ser-Thr"/>
    <property type="match status" value="1"/>
</dbReference>
<feature type="compositionally biased region" description="Polar residues" evidence="11">
    <location>
        <begin position="809"/>
        <end position="820"/>
    </location>
</feature>
<dbReference type="GO" id="GO:0007165">
    <property type="term" value="P:signal transduction"/>
    <property type="evidence" value="ECO:0000318"/>
    <property type="project" value="GO_Central"/>
</dbReference>
<sequence>MSSKHFIILFYIFPSLILFHPAEAQSWVKAGYWLSGQEISGINSTLFTHIICGYADINTSTYELHISPNHERDFSAFMNTVKQENPSITTLLSIGGENLSFSLMANSSVRRKSLIDSSLKIARRYSFQGVDLTWIFPDTSSDMNNFAILLEEGRLAVESEAKNNSQPQLILTAVAGHSPVNSQNVSYPVDSMQKNLNWLNIMAYNYKDPSGANITSARAALHDPTRRITTDDRIRDWIQRGLSANKLVLGLPFFGSGWTLQNSEDNAIGAPVTGPATGLSFTEHGSIAYKNIKQLYIRKYRAAVKYNATYVMNYCINGSTWIDFDDVKAIEAKVSYARKMGLLGYYVLEVTDDDNWVLSLAAAKEPGAKVNNVAAAGNFNSNAPDLQIFSYADIEMATSAFSFENKLGEGGYGPVYKGILENGQEIAVKKLSKTSTQGYEEFKNEVTLTAKLQHVNLVRVLGFCIERDEQIIIYEYMPNKSLDFYLFDQAKQGLLDWNKRVHIIEGITQGLLYLQEYSRWTIIHRDLKASNILLDKKMKPKISDFGMAKIFTNEEHEANTGRIVGTYGYVPPEYIKRGLYSTKSDVYSFGVLLLQIISGKKNACCYGLSENLSLLDHAYDRWKSDNGCMEFMDPSLDDTLSSCKLSRCLQIALLCVQENAVDRPTMLEVASILKSESAALTTPKLPAFSIKRNEEEDNKSELKPKNCSINETTISEMAYDRWESEKGMEFMDPSLDDTLSSCKLLRCLQIALLCVQENAVDRQTVLEVANSILKSESAAVTIPELPAFSIKRNEEEKNKYELRPENRSLNDTTISEMVPR</sequence>
<dbReference type="CDD" id="cd02879">
    <property type="entry name" value="GH18_plant_chitinase_class_V"/>
    <property type="match status" value="1"/>
</dbReference>
<dbReference type="OrthoDB" id="73875at2759"/>
<dbReference type="PANTHER" id="PTHR27002">
    <property type="entry name" value="RECEPTOR-LIKE SERINE/THREONINE-PROTEIN KINASE SD1-8"/>
    <property type="match status" value="1"/>
</dbReference>
<feature type="region of interest" description="Disordered" evidence="11">
    <location>
        <begin position="794"/>
        <end position="820"/>
    </location>
</feature>
<dbReference type="SMART" id="SM00636">
    <property type="entry name" value="Glyco_18"/>
    <property type="match status" value="1"/>
</dbReference>
<gene>
    <name evidence="16" type="primary">LOC109019486</name>
</gene>
<keyword evidence="9" id="KW-0325">Glycoprotein</keyword>
<evidence type="ECO:0000259" key="14">
    <source>
        <dbReference type="PROSITE" id="PS51910"/>
    </source>
</evidence>
<feature type="compositionally biased region" description="Basic and acidic residues" evidence="11">
    <location>
        <begin position="794"/>
        <end position="808"/>
    </location>
</feature>
<keyword evidence="3" id="KW-0808">Transferase</keyword>
<evidence type="ECO:0000256" key="8">
    <source>
        <dbReference type="ARBA" id="ARBA00022840"/>
    </source>
</evidence>
<feature type="signal peptide" evidence="12">
    <location>
        <begin position="1"/>
        <end position="24"/>
    </location>
</feature>
<dbReference type="InterPro" id="IPR011009">
    <property type="entry name" value="Kinase-like_dom_sf"/>
</dbReference>
<dbReference type="Gene3D" id="3.20.20.80">
    <property type="entry name" value="Glycosidases"/>
    <property type="match status" value="1"/>
</dbReference>
<evidence type="ECO:0000313" key="15">
    <source>
        <dbReference type="Proteomes" id="UP000235220"/>
    </source>
</evidence>
<dbReference type="Gene3D" id="3.10.50.10">
    <property type="match status" value="1"/>
</dbReference>
<dbReference type="InterPro" id="IPR017853">
    <property type="entry name" value="GH"/>
</dbReference>
<dbReference type="GO" id="GO:0008061">
    <property type="term" value="F:chitin binding"/>
    <property type="evidence" value="ECO:0007669"/>
    <property type="project" value="InterPro"/>
</dbReference>